<proteinExistence type="predicted"/>
<keyword evidence="3" id="KW-1185">Reference proteome</keyword>
<evidence type="ECO:0000313" key="2">
    <source>
        <dbReference type="EMBL" id="CAG5099860.1"/>
    </source>
</evidence>
<evidence type="ECO:0000313" key="3">
    <source>
        <dbReference type="Proteomes" id="UP001158576"/>
    </source>
</evidence>
<protein>
    <submittedName>
        <fullName evidence="2">Oidioi.mRNA.OKI2018_I69.XSR.g16721.t2.cds</fullName>
    </submittedName>
</protein>
<feature type="compositionally biased region" description="Polar residues" evidence="1">
    <location>
        <begin position="280"/>
        <end position="290"/>
    </location>
</feature>
<evidence type="ECO:0000256" key="1">
    <source>
        <dbReference type="SAM" id="MobiDB-lite"/>
    </source>
</evidence>
<organism evidence="2 3">
    <name type="scientific">Oikopleura dioica</name>
    <name type="common">Tunicate</name>
    <dbReference type="NCBI Taxonomy" id="34765"/>
    <lineage>
        <taxon>Eukaryota</taxon>
        <taxon>Metazoa</taxon>
        <taxon>Chordata</taxon>
        <taxon>Tunicata</taxon>
        <taxon>Appendicularia</taxon>
        <taxon>Copelata</taxon>
        <taxon>Oikopleuridae</taxon>
        <taxon>Oikopleura</taxon>
    </lineage>
</organism>
<gene>
    <name evidence="2" type="ORF">OKIOD_LOCUS8279</name>
</gene>
<dbReference type="EMBL" id="OU015569">
    <property type="protein sequence ID" value="CAG5099860.1"/>
    <property type="molecule type" value="Genomic_DNA"/>
</dbReference>
<reference evidence="2 3" key="1">
    <citation type="submission" date="2021-04" db="EMBL/GenBank/DDBJ databases">
        <authorList>
            <person name="Bliznina A."/>
        </authorList>
    </citation>
    <scope>NUCLEOTIDE SEQUENCE [LARGE SCALE GENOMIC DNA]</scope>
</reference>
<dbReference type="Proteomes" id="UP001158576">
    <property type="component" value="Chromosome XSR"/>
</dbReference>
<name>A0ABN7SH21_OIKDI</name>
<sequence>MLKSQTVIFSKRRQIDFSFAKLKVSSYRQEQKMAKIDRSKRAPWTYPKYLPEDGQVLAKYYKLNWGEKSVKLQKDCNFHPVSLQNRSANGVYYPGVLQSRSRDKLGWIIYKMKFFDGYVQKNTYEDDIKPYSKKEAIAAKKMAEEKYAKPENKENWFFFHKQVQLELAKPLQKKKMRPGMDILVEEMKEGGPVWVPGIVKVRRADIVECEFKVKFGTIIRRIKYSQIRRLSKKNQQYFNQFHHIHKHMESFSPISSNPAKENNPGPGHESILSHRKRAPSASTSLENASSTKKRRVEN</sequence>
<feature type="region of interest" description="Disordered" evidence="1">
    <location>
        <begin position="251"/>
        <end position="298"/>
    </location>
</feature>
<accession>A0ABN7SH21</accession>